<keyword evidence="5" id="KW-1185">Reference proteome</keyword>
<evidence type="ECO:0000259" key="3">
    <source>
        <dbReference type="PROSITE" id="PS50041"/>
    </source>
</evidence>
<feature type="signal peptide" evidence="2">
    <location>
        <begin position="1"/>
        <end position="21"/>
    </location>
</feature>
<dbReference type="InterPro" id="IPR018378">
    <property type="entry name" value="C-type_lectin_CS"/>
</dbReference>
<gene>
    <name evidence="4" type="ORF">PoB_002668900</name>
</gene>
<dbReference type="InterPro" id="IPR016186">
    <property type="entry name" value="C-type_lectin-like/link_sf"/>
</dbReference>
<keyword evidence="2" id="KW-0732">Signal</keyword>
<proteinExistence type="predicted"/>
<keyword evidence="1" id="KW-1015">Disulfide bond</keyword>
<dbReference type="EMBL" id="BLXT01003055">
    <property type="protein sequence ID" value="GFO00184.1"/>
    <property type="molecule type" value="Genomic_DNA"/>
</dbReference>
<dbReference type="InterPro" id="IPR050111">
    <property type="entry name" value="C-type_lectin/snaclec_domain"/>
</dbReference>
<dbReference type="CDD" id="cd00037">
    <property type="entry name" value="CLECT"/>
    <property type="match status" value="1"/>
</dbReference>
<dbReference type="InterPro" id="IPR016187">
    <property type="entry name" value="CTDL_fold"/>
</dbReference>
<dbReference type="SMART" id="SM00034">
    <property type="entry name" value="CLECT"/>
    <property type="match status" value="1"/>
</dbReference>
<dbReference type="PANTHER" id="PTHR22803">
    <property type="entry name" value="MANNOSE, PHOSPHOLIPASE, LECTIN RECEPTOR RELATED"/>
    <property type="match status" value="1"/>
</dbReference>
<evidence type="ECO:0000313" key="5">
    <source>
        <dbReference type="Proteomes" id="UP000735302"/>
    </source>
</evidence>
<sequence>MMSPLPILLLLGIWMIASVQGYVLYGSSSVYKGRRYFIRIEHEPFNLAKMNGRCKQYGGYLVQIDDWNELKFLKGIVAGAGGNGPFFTGITDEESEGRFYTYNDKKPAKYLKWRWFQPDNWYNEDCVNIDIGIFSVGLNDMACGKSGRYICEVPV</sequence>
<dbReference type="SUPFAM" id="SSF56436">
    <property type="entry name" value="C-type lectin-like"/>
    <property type="match status" value="1"/>
</dbReference>
<dbReference type="InterPro" id="IPR001304">
    <property type="entry name" value="C-type_lectin-like"/>
</dbReference>
<dbReference type="AlphaFoldDB" id="A0AAV3ZY06"/>
<evidence type="ECO:0000256" key="2">
    <source>
        <dbReference type="SAM" id="SignalP"/>
    </source>
</evidence>
<reference evidence="4 5" key="1">
    <citation type="journal article" date="2021" name="Elife">
        <title>Chloroplast acquisition without the gene transfer in kleptoplastic sea slugs, Plakobranchus ocellatus.</title>
        <authorList>
            <person name="Maeda T."/>
            <person name="Takahashi S."/>
            <person name="Yoshida T."/>
            <person name="Shimamura S."/>
            <person name="Takaki Y."/>
            <person name="Nagai Y."/>
            <person name="Toyoda A."/>
            <person name="Suzuki Y."/>
            <person name="Arimoto A."/>
            <person name="Ishii H."/>
            <person name="Satoh N."/>
            <person name="Nishiyama T."/>
            <person name="Hasebe M."/>
            <person name="Maruyama T."/>
            <person name="Minagawa J."/>
            <person name="Obokata J."/>
            <person name="Shigenobu S."/>
        </authorList>
    </citation>
    <scope>NUCLEOTIDE SEQUENCE [LARGE SCALE GENOMIC DNA]</scope>
</reference>
<feature type="chain" id="PRO_5043864818" evidence="2">
    <location>
        <begin position="22"/>
        <end position="155"/>
    </location>
</feature>
<protein>
    <submittedName>
        <fullName evidence="4">Collectin-12</fullName>
    </submittedName>
</protein>
<feature type="domain" description="C-type lectin" evidence="3">
    <location>
        <begin position="31"/>
        <end position="152"/>
    </location>
</feature>
<name>A0AAV3ZY06_9GAST</name>
<dbReference type="PROSITE" id="PS00615">
    <property type="entry name" value="C_TYPE_LECTIN_1"/>
    <property type="match status" value="1"/>
</dbReference>
<organism evidence="4 5">
    <name type="scientific">Plakobranchus ocellatus</name>
    <dbReference type="NCBI Taxonomy" id="259542"/>
    <lineage>
        <taxon>Eukaryota</taxon>
        <taxon>Metazoa</taxon>
        <taxon>Spiralia</taxon>
        <taxon>Lophotrochozoa</taxon>
        <taxon>Mollusca</taxon>
        <taxon>Gastropoda</taxon>
        <taxon>Heterobranchia</taxon>
        <taxon>Euthyneura</taxon>
        <taxon>Panpulmonata</taxon>
        <taxon>Sacoglossa</taxon>
        <taxon>Placobranchoidea</taxon>
        <taxon>Plakobranchidae</taxon>
        <taxon>Plakobranchus</taxon>
    </lineage>
</organism>
<evidence type="ECO:0000256" key="1">
    <source>
        <dbReference type="ARBA" id="ARBA00023157"/>
    </source>
</evidence>
<dbReference type="Proteomes" id="UP000735302">
    <property type="component" value="Unassembled WGS sequence"/>
</dbReference>
<dbReference type="PROSITE" id="PS50041">
    <property type="entry name" value="C_TYPE_LECTIN_2"/>
    <property type="match status" value="1"/>
</dbReference>
<comment type="caution">
    <text evidence="4">The sequence shown here is derived from an EMBL/GenBank/DDBJ whole genome shotgun (WGS) entry which is preliminary data.</text>
</comment>
<dbReference type="Pfam" id="PF00059">
    <property type="entry name" value="Lectin_C"/>
    <property type="match status" value="1"/>
</dbReference>
<accession>A0AAV3ZY06</accession>
<dbReference type="Gene3D" id="3.10.100.10">
    <property type="entry name" value="Mannose-Binding Protein A, subunit A"/>
    <property type="match status" value="1"/>
</dbReference>
<evidence type="ECO:0000313" key="4">
    <source>
        <dbReference type="EMBL" id="GFO00184.1"/>
    </source>
</evidence>